<evidence type="ECO:0000313" key="3">
    <source>
        <dbReference type="EMBL" id="WOK04526.1"/>
    </source>
</evidence>
<name>A0ABZ0IJ10_9BACT</name>
<dbReference type="PROSITE" id="PS51762">
    <property type="entry name" value="GH16_2"/>
    <property type="match status" value="1"/>
</dbReference>
<dbReference type="EMBL" id="CP136051">
    <property type="protein sequence ID" value="WOK04526.1"/>
    <property type="molecule type" value="Genomic_DNA"/>
</dbReference>
<feature type="domain" description="GH16" evidence="2">
    <location>
        <begin position="40"/>
        <end position="286"/>
    </location>
</feature>
<gene>
    <name evidence="3" type="ORF">RT717_15705</name>
</gene>
<comment type="similarity">
    <text evidence="1">Belongs to the glycosyl hydrolase 16 family.</text>
</comment>
<protein>
    <submittedName>
        <fullName evidence="3">Glycoside hydrolase family 16 protein</fullName>
    </submittedName>
</protein>
<dbReference type="InterPro" id="IPR050546">
    <property type="entry name" value="Glycosyl_Hydrlase_16"/>
</dbReference>
<reference evidence="3 4" key="1">
    <citation type="journal article" date="2023" name="Microbiol. Resour. Announc.">
        <title>Complete Genome Sequence of Imperialibacter roseus strain P4T.</title>
        <authorList>
            <person name="Tizabi D.R."/>
            <person name="Bachvaroff T."/>
            <person name="Hill R.T."/>
        </authorList>
    </citation>
    <scope>NUCLEOTIDE SEQUENCE [LARGE SCALE GENOMIC DNA]</scope>
    <source>
        <strain evidence="3 4">P4T</strain>
    </source>
</reference>
<dbReference type="Pfam" id="PF00722">
    <property type="entry name" value="Glyco_hydro_16"/>
    <property type="match status" value="1"/>
</dbReference>
<dbReference type="SUPFAM" id="SSF49899">
    <property type="entry name" value="Concanavalin A-like lectins/glucanases"/>
    <property type="match status" value="1"/>
</dbReference>
<dbReference type="Gene3D" id="2.60.120.200">
    <property type="match status" value="1"/>
</dbReference>
<dbReference type="GO" id="GO:0016787">
    <property type="term" value="F:hydrolase activity"/>
    <property type="evidence" value="ECO:0007669"/>
    <property type="project" value="UniProtKB-KW"/>
</dbReference>
<dbReference type="InterPro" id="IPR013320">
    <property type="entry name" value="ConA-like_dom_sf"/>
</dbReference>
<keyword evidence="3" id="KW-0378">Hydrolase</keyword>
<dbReference type="RefSeq" id="WP_317487336.1">
    <property type="nucleotide sequence ID" value="NZ_CP136051.1"/>
</dbReference>
<keyword evidence="4" id="KW-1185">Reference proteome</keyword>
<dbReference type="PANTHER" id="PTHR10963">
    <property type="entry name" value="GLYCOSYL HYDROLASE-RELATED"/>
    <property type="match status" value="1"/>
</dbReference>
<evidence type="ECO:0000256" key="1">
    <source>
        <dbReference type="ARBA" id="ARBA00006865"/>
    </source>
</evidence>
<organism evidence="3 4">
    <name type="scientific">Imperialibacter roseus</name>
    <dbReference type="NCBI Taxonomy" id="1324217"/>
    <lineage>
        <taxon>Bacteria</taxon>
        <taxon>Pseudomonadati</taxon>
        <taxon>Bacteroidota</taxon>
        <taxon>Cytophagia</taxon>
        <taxon>Cytophagales</taxon>
        <taxon>Flammeovirgaceae</taxon>
        <taxon>Imperialibacter</taxon>
    </lineage>
</organism>
<dbReference type="PANTHER" id="PTHR10963:SF55">
    <property type="entry name" value="GLYCOSIDE HYDROLASE FAMILY 16 PROTEIN"/>
    <property type="match status" value="1"/>
</dbReference>
<sequence length="286" mass="32625">MKISLSIFFALFLLLPCKEQSKDEQQKPEVPEPGEPVAEVDWDEATLAWSDEFDGEAVDTEKWKFETGANGWGNNEWQNYTSGPNSTVSDGLLKITAKKTGPGQKVGDYTSSRMLSKETFTYGRMEVRAKIPEWKGKGVWPAIWMLGDNISQVGWPDCGEIDIMEYVSYAPNEVHFTIHSKANNHVQGTQITTGPMKLETIEEEFHNYGILWTERYVKFYLDDIDNVKLTFNKPTVPTQDNWPFDKPFFFLLNIAVGGNWGGLQGVDDNIFPSTMEVDYVRVYQFE</sequence>
<evidence type="ECO:0000259" key="2">
    <source>
        <dbReference type="PROSITE" id="PS51762"/>
    </source>
</evidence>
<dbReference type="InterPro" id="IPR000757">
    <property type="entry name" value="Beta-glucanase-like"/>
</dbReference>
<dbReference type="Proteomes" id="UP001302349">
    <property type="component" value="Chromosome"/>
</dbReference>
<proteinExistence type="inferred from homology"/>
<dbReference type="CDD" id="cd08023">
    <property type="entry name" value="GH16_laminarinase_like"/>
    <property type="match status" value="1"/>
</dbReference>
<accession>A0ABZ0IJ10</accession>
<evidence type="ECO:0000313" key="4">
    <source>
        <dbReference type="Proteomes" id="UP001302349"/>
    </source>
</evidence>